<dbReference type="GO" id="GO:0016747">
    <property type="term" value="F:acyltransferase activity, transferring groups other than amino-acyl groups"/>
    <property type="evidence" value="ECO:0007669"/>
    <property type="project" value="InterPro"/>
</dbReference>
<dbReference type="AlphaFoldDB" id="A0A255XSF9"/>
<evidence type="ECO:0000313" key="2">
    <source>
        <dbReference type="EMBL" id="OYQ19937.1"/>
    </source>
</evidence>
<evidence type="ECO:0000259" key="1">
    <source>
        <dbReference type="PROSITE" id="PS51186"/>
    </source>
</evidence>
<dbReference type="SUPFAM" id="SSF55729">
    <property type="entry name" value="Acyl-CoA N-acyltransferases (Nat)"/>
    <property type="match status" value="1"/>
</dbReference>
<gene>
    <name evidence="2" type="ORF">CHR90_07295</name>
</gene>
<keyword evidence="3" id="KW-1185">Reference proteome</keyword>
<dbReference type="PROSITE" id="PS51186">
    <property type="entry name" value="GNAT"/>
    <property type="match status" value="1"/>
</dbReference>
<sequence>MAYMIRSAVFCGEQKCPYFEEFDGNDHTATHVVGFVDGEPASTIRIRYFADFVKFERFAVRAEFRGTDITEKTIQFGFDFCQQKGYTTFYAHAQKRLMRFWRRYGFKPANHPPFHFSDVEYVAMIMEVERPADAVGFGTDDLVLLRPEGAWDMPGVLEHSMARPAKAVPREKVQRVNA</sequence>
<dbReference type="OrthoDB" id="9796171at2"/>
<organism evidence="2 3">
    <name type="scientific">Elstera cyanobacteriorum</name>
    <dbReference type="NCBI Taxonomy" id="2022747"/>
    <lineage>
        <taxon>Bacteria</taxon>
        <taxon>Pseudomonadati</taxon>
        <taxon>Pseudomonadota</taxon>
        <taxon>Alphaproteobacteria</taxon>
        <taxon>Rhodospirillales</taxon>
        <taxon>Rhodospirillaceae</taxon>
        <taxon>Elstera</taxon>
    </lineage>
</organism>
<accession>A0A255XSF9</accession>
<reference evidence="2 3" key="1">
    <citation type="submission" date="2017-07" db="EMBL/GenBank/DDBJ databases">
        <title>Elstera cyanobacteriorum sp. nov., a novel bacterium isolated from cyanobacterial aggregates in a eutrophic lake.</title>
        <authorList>
            <person name="Cai H."/>
        </authorList>
    </citation>
    <scope>NUCLEOTIDE SEQUENCE [LARGE SCALE GENOMIC DNA]</scope>
    <source>
        <strain evidence="2 3">TH019</strain>
    </source>
</reference>
<dbReference type="Pfam" id="PF13673">
    <property type="entry name" value="Acetyltransf_10"/>
    <property type="match status" value="1"/>
</dbReference>
<feature type="domain" description="N-acetyltransferase" evidence="1">
    <location>
        <begin position="1"/>
        <end position="131"/>
    </location>
</feature>
<dbReference type="Proteomes" id="UP000216361">
    <property type="component" value="Unassembled WGS sequence"/>
</dbReference>
<dbReference type="InterPro" id="IPR000182">
    <property type="entry name" value="GNAT_dom"/>
</dbReference>
<protein>
    <recommendedName>
        <fullName evidence="1">N-acetyltransferase domain-containing protein</fullName>
    </recommendedName>
</protein>
<dbReference type="EMBL" id="NOXS01000030">
    <property type="protein sequence ID" value="OYQ19937.1"/>
    <property type="molecule type" value="Genomic_DNA"/>
</dbReference>
<dbReference type="Gene3D" id="3.40.630.30">
    <property type="match status" value="1"/>
</dbReference>
<proteinExistence type="predicted"/>
<dbReference type="InterPro" id="IPR016181">
    <property type="entry name" value="Acyl_CoA_acyltransferase"/>
</dbReference>
<name>A0A255XSF9_9PROT</name>
<evidence type="ECO:0000313" key="3">
    <source>
        <dbReference type="Proteomes" id="UP000216361"/>
    </source>
</evidence>
<comment type="caution">
    <text evidence="2">The sequence shown here is derived from an EMBL/GenBank/DDBJ whole genome shotgun (WGS) entry which is preliminary data.</text>
</comment>